<comment type="caution">
    <text evidence="3">The sequence shown here is derived from an EMBL/GenBank/DDBJ whole genome shotgun (WGS) entry which is preliminary data.</text>
</comment>
<protein>
    <submittedName>
        <fullName evidence="3">Uncharacterized protein</fullName>
    </submittedName>
</protein>
<proteinExistence type="predicted"/>
<feature type="region of interest" description="Disordered" evidence="2">
    <location>
        <begin position="385"/>
        <end position="404"/>
    </location>
</feature>
<dbReference type="AlphaFoldDB" id="A0A8K0DAD3"/>
<feature type="coiled-coil region" evidence="1">
    <location>
        <begin position="670"/>
        <end position="697"/>
    </location>
</feature>
<feature type="region of interest" description="Disordered" evidence="2">
    <location>
        <begin position="308"/>
        <end position="328"/>
    </location>
</feature>
<evidence type="ECO:0000256" key="1">
    <source>
        <dbReference type="SAM" id="Coils"/>
    </source>
</evidence>
<gene>
    <name evidence="3" type="ORF">ILUMI_03764</name>
</gene>
<evidence type="ECO:0000256" key="2">
    <source>
        <dbReference type="SAM" id="MobiDB-lite"/>
    </source>
</evidence>
<keyword evidence="1" id="KW-0175">Coiled coil</keyword>
<dbReference type="OrthoDB" id="10687333at2759"/>
<dbReference type="Proteomes" id="UP000801492">
    <property type="component" value="Unassembled WGS sequence"/>
</dbReference>
<feature type="compositionally biased region" description="Polar residues" evidence="2">
    <location>
        <begin position="525"/>
        <end position="534"/>
    </location>
</feature>
<feature type="coiled-coil region" evidence="1">
    <location>
        <begin position="23"/>
        <end position="78"/>
    </location>
</feature>
<evidence type="ECO:0000313" key="4">
    <source>
        <dbReference type="Proteomes" id="UP000801492"/>
    </source>
</evidence>
<feature type="compositionally biased region" description="Polar residues" evidence="2">
    <location>
        <begin position="468"/>
        <end position="478"/>
    </location>
</feature>
<evidence type="ECO:0000313" key="3">
    <source>
        <dbReference type="EMBL" id="KAF2902423.1"/>
    </source>
</evidence>
<name>A0A8K0DAD3_IGNLU</name>
<feature type="region of interest" description="Disordered" evidence="2">
    <location>
        <begin position="457"/>
        <end position="547"/>
    </location>
</feature>
<reference evidence="3" key="1">
    <citation type="submission" date="2019-08" db="EMBL/GenBank/DDBJ databases">
        <title>The genome of the North American firefly Photinus pyralis.</title>
        <authorList>
            <consortium name="Photinus pyralis genome working group"/>
            <person name="Fallon T.R."/>
            <person name="Sander Lower S.E."/>
            <person name="Weng J.-K."/>
        </authorList>
    </citation>
    <scope>NUCLEOTIDE SEQUENCE</scope>
    <source>
        <strain evidence="3">TRF0915ILg1</strain>
        <tissue evidence="3">Whole body</tissue>
    </source>
</reference>
<sequence>MGRKKNKQVVKSTCSNKCQEHSLEIKSNNIQSVKDEVSSEEQKELLEDLCSNINVISNETYNEDDQNLADKLQALESSSSHKISSPLYSTVDLDTEDVEYPSDDSTDDSIVTVIENRFSSDSSFEDDDACPPEPNKANIAKYTQYLNQPSTDEGESKLEFVAHAGNDRIRIIIDPQSNRSLLSEQSSAKEDKENLLKTVLNDQSNAISLAVENQKETDKLNVELKPLGSKRKRSRSLGDINSIKLTSNAKSFQPKERYSLKNRIRSIKKTAIIDQCTFVKVKSRISRFMREVNSQLLKLPDKSSSCATEVLSSRPARSSKRPLREPKERTCSHCLQKHNIIDTVGSTINKMYPDIKIPSSLARTKINDSLRKVILNPWAPVHKNTKKEKEGSVNPLTNSTENDDVRKITELKNHQQEHDQASSYKLSSYDKVINNENDPEKTSQKTNSDILLNDNKEQKAKYQKKHNQTINDATADKNNSNKESRDSEQQFTAINKNQQENINLPLSVGNKTNKENRNKREEPKSNQQRSNQAVSSITSTSTENNNGTIKKEIENSNQAAKSNFAVPTALTKRQWCKYFQEKYKSLQSKDNDEKPTTGHTTKVAYIPGVGPYAGLMIPEFAFMDFSHITCPEVQTSNKKKKMVELQEVLNIKQEAKAREQICNGAVQGKLEKQLKMLDRIEKDLKMTQAEIEKERLVQARMSRTLPFLDNTDETTPWFSEWKQDDDNYNVFVACNK</sequence>
<feature type="compositionally biased region" description="Basic and acidic residues" evidence="2">
    <location>
        <begin position="512"/>
        <end position="524"/>
    </location>
</feature>
<organism evidence="3 4">
    <name type="scientific">Ignelater luminosus</name>
    <name type="common">Cucubano</name>
    <name type="synonym">Pyrophorus luminosus</name>
    <dbReference type="NCBI Taxonomy" id="2038154"/>
    <lineage>
        <taxon>Eukaryota</taxon>
        <taxon>Metazoa</taxon>
        <taxon>Ecdysozoa</taxon>
        <taxon>Arthropoda</taxon>
        <taxon>Hexapoda</taxon>
        <taxon>Insecta</taxon>
        <taxon>Pterygota</taxon>
        <taxon>Neoptera</taxon>
        <taxon>Endopterygota</taxon>
        <taxon>Coleoptera</taxon>
        <taxon>Polyphaga</taxon>
        <taxon>Elateriformia</taxon>
        <taxon>Elateroidea</taxon>
        <taxon>Elateridae</taxon>
        <taxon>Agrypninae</taxon>
        <taxon>Pyrophorini</taxon>
        <taxon>Ignelater</taxon>
    </lineage>
</organism>
<feature type="compositionally biased region" description="Polar residues" evidence="2">
    <location>
        <begin position="489"/>
        <end position="504"/>
    </location>
</feature>
<dbReference type="EMBL" id="VTPC01001305">
    <property type="protein sequence ID" value="KAF2902423.1"/>
    <property type="molecule type" value="Genomic_DNA"/>
</dbReference>
<keyword evidence="4" id="KW-1185">Reference proteome</keyword>
<feature type="compositionally biased region" description="Basic and acidic residues" evidence="2">
    <location>
        <begin position="479"/>
        <end position="488"/>
    </location>
</feature>
<accession>A0A8K0DAD3</accession>
<feature type="compositionally biased region" description="Low complexity" evidence="2">
    <location>
        <begin position="535"/>
        <end position="547"/>
    </location>
</feature>